<organism evidence="5 6">
    <name type="scientific">Smittium simulii</name>
    <dbReference type="NCBI Taxonomy" id="133385"/>
    <lineage>
        <taxon>Eukaryota</taxon>
        <taxon>Fungi</taxon>
        <taxon>Fungi incertae sedis</taxon>
        <taxon>Zoopagomycota</taxon>
        <taxon>Kickxellomycotina</taxon>
        <taxon>Harpellomycetes</taxon>
        <taxon>Harpellales</taxon>
        <taxon>Legeriomycetaceae</taxon>
        <taxon>Smittium</taxon>
    </lineage>
</organism>
<comment type="similarity">
    <text evidence="1">Belongs to the DeSI family.</text>
</comment>
<sequence>MNTPAPVKVYLYDLSNGLAKQLSMLFTGKQIDGIWHSSTVVYGKEYYFGHGVVVSTSGQTQHGIPIDIIDVGTTDIPEEIVTEIVDELSQIWTGEKYHLLNNNCNNFTNELTMMLTGNNIPSHIIGKSFVPIIDSFYGNSNAGQNQNNSSLASTNSNFQTQNADKSNDKICSKSKDCFQFNHIDCESSFSEFKEYLSAGNIALLFTSDKSCSLPIREKIELLFQKNNISSTIFYNLIEENGIKNHQDSQKSVKNNKLNTKIGLFYADSDDLLQKLNHTYKILSTPAIIFLYKDNQMSHIYNTENDESILSSFLALTYHVILDLFQSSIIENPSYCATSVKKLMDIGIDVKLHKNLAQSKNFEKILLSSEMEKENIGLWISYIKQQNLTIDPNSYTGLFNVSKASEIMDFIQQSKDIYFLLESEIGGLKCYAILALLDMISHIKVNLLDFNWDEFANIIQTIFDFVKIQVENVSTLDTYTLAAFLQLNTKLLSLCDTFMIPINNMGAPSMHISIDKKEHVKISSQEDIWFKQYSKALFFISFLQKFTFDICNISSNLIIQAFLHLNSSNEQSKIQDENQLSIFDLDSTQTKIFTQICSKSVFRVAKSIYTTKFILENILNKHEYQMLLNLSAKNKKLEQFGTFLPFVFDSKVCETVQIELVCGIIEELSRINNNMNSSHLTTSSTNTLQINSDSLEPETKNYFLAHLVISLGLLIQSDPETLVELANAFDIQDTLKQISTENKIFKRQELTNKLEIEDKISDITVSEFVADKKIDLKLSDLISGGIQDILSMLCKS</sequence>
<reference evidence="5 6" key="1">
    <citation type="journal article" date="2018" name="MBio">
        <title>Comparative Genomics Reveals the Core Gene Toolbox for the Fungus-Insect Symbiosis.</title>
        <authorList>
            <person name="Wang Y."/>
            <person name="Stata M."/>
            <person name="Wang W."/>
            <person name="Stajich J.E."/>
            <person name="White M.M."/>
            <person name="Moncalvo J.M."/>
        </authorList>
    </citation>
    <scope>NUCLEOTIDE SEQUENCE [LARGE SCALE GENOMIC DNA]</scope>
    <source>
        <strain evidence="5 6">SWE-8-4</strain>
    </source>
</reference>
<dbReference type="PANTHER" id="PTHR12378:SF7">
    <property type="entry name" value="DESUMOYLATING ISOPEPTIDASE 1"/>
    <property type="match status" value="1"/>
</dbReference>
<feature type="domain" description="PPPDE" evidence="4">
    <location>
        <begin position="5"/>
        <end position="134"/>
    </location>
</feature>
<dbReference type="PANTHER" id="PTHR12378">
    <property type="entry name" value="DESUMOYLATING ISOPEPTIDASE"/>
    <property type="match status" value="1"/>
</dbReference>
<dbReference type="PROSITE" id="PS51858">
    <property type="entry name" value="PPPDE"/>
    <property type="match status" value="1"/>
</dbReference>
<keyword evidence="3" id="KW-0378">Hydrolase</keyword>
<evidence type="ECO:0000259" key="4">
    <source>
        <dbReference type="PROSITE" id="PS51858"/>
    </source>
</evidence>
<keyword evidence="6" id="KW-1185">Reference proteome</keyword>
<comment type="caution">
    <text evidence="5">The sequence shown here is derived from an EMBL/GenBank/DDBJ whole genome shotgun (WGS) entry which is preliminary data.</text>
</comment>
<evidence type="ECO:0000313" key="6">
    <source>
        <dbReference type="Proteomes" id="UP000245383"/>
    </source>
</evidence>
<dbReference type="GO" id="GO:0070646">
    <property type="term" value="P:protein modification by small protein removal"/>
    <property type="evidence" value="ECO:0007669"/>
    <property type="project" value="TreeGrafter"/>
</dbReference>
<dbReference type="Gene3D" id="3.90.1720.30">
    <property type="entry name" value="PPPDE domains"/>
    <property type="match status" value="1"/>
</dbReference>
<dbReference type="AlphaFoldDB" id="A0A2T9YXG4"/>
<dbReference type="InterPro" id="IPR042266">
    <property type="entry name" value="PPPDE_sf"/>
</dbReference>
<dbReference type="Pfam" id="PF05903">
    <property type="entry name" value="Peptidase_C97"/>
    <property type="match status" value="1"/>
</dbReference>
<dbReference type="SMART" id="SM01179">
    <property type="entry name" value="DUF862"/>
    <property type="match status" value="1"/>
</dbReference>
<evidence type="ECO:0000256" key="3">
    <source>
        <dbReference type="ARBA" id="ARBA00022801"/>
    </source>
</evidence>
<protein>
    <recommendedName>
        <fullName evidence="4">PPPDE domain-containing protein</fullName>
    </recommendedName>
</protein>
<dbReference type="EMBL" id="MBFR01000020">
    <property type="protein sequence ID" value="PVU97017.1"/>
    <property type="molecule type" value="Genomic_DNA"/>
</dbReference>
<evidence type="ECO:0000256" key="1">
    <source>
        <dbReference type="ARBA" id="ARBA00008140"/>
    </source>
</evidence>
<evidence type="ECO:0000256" key="2">
    <source>
        <dbReference type="ARBA" id="ARBA00022670"/>
    </source>
</evidence>
<dbReference type="STRING" id="133385.A0A2T9YXG4"/>
<evidence type="ECO:0000313" key="5">
    <source>
        <dbReference type="EMBL" id="PVU97017.1"/>
    </source>
</evidence>
<dbReference type="GO" id="GO:0008233">
    <property type="term" value="F:peptidase activity"/>
    <property type="evidence" value="ECO:0007669"/>
    <property type="project" value="UniProtKB-KW"/>
</dbReference>
<accession>A0A2T9YXG4</accession>
<keyword evidence="2" id="KW-0645">Protease</keyword>
<dbReference type="Proteomes" id="UP000245383">
    <property type="component" value="Unassembled WGS sequence"/>
</dbReference>
<dbReference type="InterPro" id="IPR008580">
    <property type="entry name" value="PPPDE_dom"/>
</dbReference>
<gene>
    <name evidence="5" type="ORF">BB561_000810</name>
</gene>
<name>A0A2T9YXG4_9FUNG</name>
<dbReference type="GO" id="GO:0006508">
    <property type="term" value="P:proteolysis"/>
    <property type="evidence" value="ECO:0007669"/>
    <property type="project" value="UniProtKB-KW"/>
</dbReference>
<dbReference type="OrthoDB" id="21221at2759"/>
<proteinExistence type="inferred from homology"/>